<feature type="transmembrane region" description="Helical" evidence="6">
    <location>
        <begin position="243"/>
        <end position="263"/>
    </location>
</feature>
<dbReference type="PANTHER" id="PTHR43124:SF3">
    <property type="entry name" value="CHLORAMPHENICOL EFFLUX PUMP RV0191"/>
    <property type="match status" value="1"/>
</dbReference>
<evidence type="ECO:0000259" key="7">
    <source>
        <dbReference type="PROSITE" id="PS50850"/>
    </source>
</evidence>
<evidence type="ECO:0000256" key="5">
    <source>
        <dbReference type="ARBA" id="ARBA00023136"/>
    </source>
</evidence>
<feature type="transmembrane region" description="Helical" evidence="6">
    <location>
        <begin position="79"/>
        <end position="98"/>
    </location>
</feature>
<feature type="transmembrane region" description="Helical" evidence="6">
    <location>
        <begin position="366"/>
        <end position="386"/>
    </location>
</feature>
<evidence type="ECO:0000256" key="6">
    <source>
        <dbReference type="SAM" id="Phobius"/>
    </source>
</evidence>
<name>A0ABY5GRB5_9GAMM</name>
<feature type="domain" description="Major facilitator superfamily (MFS) profile" evidence="7">
    <location>
        <begin position="13"/>
        <end position="389"/>
    </location>
</feature>
<feature type="transmembrane region" description="Helical" evidence="6">
    <location>
        <begin position="275"/>
        <end position="291"/>
    </location>
</feature>
<evidence type="ECO:0000256" key="2">
    <source>
        <dbReference type="ARBA" id="ARBA00022475"/>
    </source>
</evidence>
<dbReference type="InterPro" id="IPR020846">
    <property type="entry name" value="MFS_dom"/>
</dbReference>
<organism evidence="8 9">
    <name type="scientific">Photobacterium atrarenae</name>
    <dbReference type="NCBI Taxonomy" id="865757"/>
    <lineage>
        <taxon>Bacteria</taxon>
        <taxon>Pseudomonadati</taxon>
        <taxon>Pseudomonadota</taxon>
        <taxon>Gammaproteobacteria</taxon>
        <taxon>Vibrionales</taxon>
        <taxon>Vibrionaceae</taxon>
        <taxon>Photobacterium</taxon>
    </lineage>
</organism>
<feature type="transmembrane region" description="Helical" evidence="6">
    <location>
        <begin position="337"/>
        <end position="360"/>
    </location>
</feature>
<evidence type="ECO:0000256" key="1">
    <source>
        <dbReference type="ARBA" id="ARBA00004651"/>
    </source>
</evidence>
<evidence type="ECO:0000256" key="4">
    <source>
        <dbReference type="ARBA" id="ARBA00022989"/>
    </source>
</evidence>
<keyword evidence="3 6" id="KW-0812">Transmembrane</keyword>
<feature type="transmembrane region" description="Helical" evidence="6">
    <location>
        <begin position="168"/>
        <end position="190"/>
    </location>
</feature>
<dbReference type="Pfam" id="PF07690">
    <property type="entry name" value="MFS_1"/>
    <property type="match status" value="1"/>
</dbReference>
<dbReference type="RefSeq" id="WP_255392176.1">
    <property type="nucleotide sequence ID" value="NZ_CP101509.1"/>
</dbReference>
<feature type="transmembrane region" description="Helical" evidence="6">
    <location>
        <begin position="50"/>
        <end position="72"/>
    </location>
</feature>
<sequence>MAAQKTSWRNWVAVTALGIGSFTIVTSELAPIGLLSGIGDDLGISTSQAGLIVTLYAWIAAAAALFSAMVLSRAPRRPLLTALMLILAVSSGAAAMAGSFPELMGARVIGALSHGAFWVSIGIVSTQLVPPHRVGLATSIIFGGVSAASVLGVPLASLIGTGEGWRTAFAAVSALSFAVALICGMTLPKLPGSQSVGFSDMGRVLSNSRFLRIFAAAVLAITAHFMAFTYIEPYLHVQSAIKPSFIAPLLLAFGGAGLVANIVTGGLIDRRLKQVLMVSLSVASGALWLLSSSANMLGLSGTVLMLILWGGAIAVVMVSFQTWILKEAGVDALPASAIYVAIFNLSIGLGAMIGAFILTLAELSQIFFIAATATAMGAFLIVLIAAPATAPSDQQMASGSDGTADM</sequence>
<dbReference type="PANTHER" id="PTHR43124">
    <property type="entry name" value="PURINE EFFLUX PUMP PBUE"/>
    <property type="match status" value="1"/>
</dbReference>
<dbReference type="Proteomes" id="UP001057998">
    <property type="component" value="Chromosome 2"/>
</dbReference>
<accession>A0ABY5GRB5</accession>
<evidence type="ECO:0000313" key="8">
    <source>
        <dbReference type="EMBL" id="UTV30808.1"/>
    </source>
</evidence>
<protein>
    <submittedName>
        <fullName evidence="8">MFS transporter</fullName>
    </submittedName>
</protein>
<evidence type="ECO:0000256" key="3">
    <source>
        <dbReference type="ARBA" id="ARBA00022692"/>
    </source>
</evidence>
<gene>
    <name evidence="8" type="ORF">NNL38_19820</name>
</gene>
<dbReference type="SUPFAM" id="SSF103473">
    <property type="entry name" value="MFS general substrate transporter"/>
    <property type="match status" value="1"/>
</dbReference>
<feature type="transmembrane region" description="Helical" evidence="6">
    <location>
        <begin position="303"/>
        <end position="325"/>
    </location>
</feature>
<dbReference type="InterPro" id="IPR011701">
    <property type="entry name" value="MFS"/>
</dbReference>
<dbReference type="InterPro" id="IPR036259">
    <property type="entry name" value="MFS_trans_sf"/>
</dbReference>
<feature type="transmembrane region" description="Helical" evidence="6">
    <location>
        <begin position="12"/>
        <end position="38"/>
    </location>
</feature>
<keyword evidence="5 6" id="KW-0472">Membrane</keyword>
<keyword evidence="2" id="KW-1003">Cell membrane</keyword>
<feature type="transmembrane region" description="Helical" evidence="6">
    <location>
        <begin position="210"/>
        <end position="231"/>
    </location>
</feature>
<feature type="transmembrane region" description="Helical" evidence="6">
    <location>
        <begin position="104"/>
        <end position="124"/>
    </location>
</feature>
<keyword evidence="4 6" id="KW-1133">Transmembrane helix</keyword>
<feature type="transmembrane region" description="Helical" evidence="6">
    <location>
        <begin position="136"/>
        <end position="156"/>
    </location>
</feature>
<evidence type="ECO:0000313" key="9">
    <source>
        <dbReference type="Proteomes" id="UP001057998"/>
    </source>
</evidence>
<comment type="subcellular location">
    <subcellularLocation>
        <location evidence="1">Cell membrane</location>
        <topology evidence="1">Multi-pass membrane protein</topology>
    </subcellularLocation>
</comment>
<dbReference type="InterPro" id="IPR050189">
    <property type="entry name" value="MFS_Efflux_Transporters"/>
</dbReference>
<dbReference type="EMBL" id="CP101509">
    <property type="protein sequence ID" value="UTV30808.1"/>
    <property type="molecule type" value="Genomic_DNA"/>
</dbReference>
<reference evidence="8" key="1">
    <citation type="submission" date="2022-07" db="EMBL/GenBank/DDBJ databases">
        <title>Genome sequencing of Photobacterium atrarenae GJH2-4.</title>
        <authorList>
            <person name="Park S.-J."/>
        </authorList>
    </citation>
    <scope>NUCLEOTIDE SEQUENCE</scope>
    <source>
        <strain evidence="8">GJH2-4</strain>
    </source>
</reference>
<keyword evidence="9" id="KW-1185">Reference proteome</keyword>
<dbReference type="Gene3D" id="1.20.1250.20">
    <property type="entry name" value="MFS general substrate transporter like domains"/>
    <property type="match status" value="2"/>
</dbReference>
<dbReference type="PROSITE" id="PS50850">
    <property type="entry name" value="MFS"/>
    <property type="match status" value="1"/>
</dbReference>
<dbReference type="CDD" id="cd17324">
    <property type="entry name" value="MFS_NepI_like"/>
    <property type="match status" value="1"/>
</dbReference>
<proteinExistence type="predicted"/>